<keyword evidence="7" id="KW-0819">tRNA processing</keyword>
<dbReference type="STRING" id="1245528.M3K4V8"/>
<dbReference type="eggNOG" id="KOG2553">
    <property type="taxonomic scope" value="Eukaryota"/>
</dbReference>
<feature type="region of interest" description="Disordered" evidence="17">
    <location>
        <begin position="1"/>
        <end position="47"/>
    </location>
</feature>
<feature type="domain" description="Pseudouridine synthase I TruA alpha/beta" evidence="18">
    <location>
        <begin position="307"/>
        <end position="413"/>
    </location>
</feature>
<evidence type="ECO:0000256" key="12">
    <source>
        <dbReference type="ARBA" id="ARBA00073968"/>
    </source>
</evidence>
<dbReference type="GO" id="GO:0031119">
    <property type="term" value="P:tRNA pseudouridine synthesis"/>
    <property type="evidence" value="ECO:0007669"/>
    <property type="project" value="InterPro"/>
</dbReference>
<evidence type="ECO:0000256" key="4">
    <source>
        <dbReference type="ARBA" id="ARBA00004123"/>
    </source>
</evidence>
<dbReference type="FunFam" id="3.30.70.660:FF:000002">
    <property type="entry name" value="tRNA pseudouridine synthase"/>
    <property type="match status" value="1"/>
</dbReference>
<dbReference type="Pfam" id="PF01416">
    <property type="entry name" value="PseudoU_synth_1"/>
    <property type="match status" value="1"/>
</dbReference>
<dbReference type="InterPro" id="IPR001406">
    <property type="entry name" value="PsdUridine_synth_TruA"/>
</dbReference>
<dbReference type="InterPro" id="IPR041708">
    <property type="entry name" value="PUS1/PUS2-like"/>
</dbReference>
<evidence type="ECO:0000256" key="15">
    <source>
        <dbReference type="PIRSR" id="PIRSR641708-1"/>
    </source>
</evidence>
<comment type="cofactor">
    <cofactor evidence="3">
        <name>Zn(2+)</name>
        <dbReference type="ChEBI" id="CHEBI:29105"/>
    </cofactor>
</comment>
<evidence type="ECO:0000256" key="3">
    <source>
        <dbReference type="ARBA" id="ARBA00001947"/>
    </source>
</evidence>
<comment type="function">
    <text evidence="11">Formation of pseudouridine at positions 27 and 28 in the anticodon stem and loop of transfer RNAs; at positions 34 and 36 of intron-containing precursor tRNA(Ile) and at position 35 in the intron-containing tRNA(Tyr). Catalyzes pseudouridylation at position 44 in U2 snRNA. Also catalyzes pseudouridylation of mRNAs.</text>
</comment>
<evidence type="ECO:0000256" key="9">
    <source>
        <dbReference type="ARBA" id="ARBA00023242"/>
    </source>
</evidence>
<sequence>MSDDKELMESANQTDLTSSGSARPAESREDDKKRSKKNTQRPIEFTPLVDEDGNRVVTSPRKPKRKVAVMIGYCGTGYNGLQVQNDENVKTIEQDIYTAMIEAGAISKENAMDLKKSGFQRAARTDKGVHAAGNVISLKMIIEDPDIMKKINDHLPKQIRVWGIQRTTKGFDCRKCCSSRVYEYLLPTFSLLPPKPKTALSKLINEKRSKSPELFVNEKDVEGDDWWKAVEKKIFDIGITQEQLDSIGVIPVEEGEEPTTEEPQEDESTTTSSLSYTKLIKKIKNIENQSRREYRVSQTRLDEFRQAMKQYEGTHNFHNFTIGKPFKDTSAKRYMISTNVSDPFVIEGTEWISIKIHGQSFMLHQIRKMIAMAALITRLSLPPALIQTFFTEKKINIPKAPALGLLLENPVYDGYNPKLVSLGYDEVDFSKYEKEMLDFKMKNIYDKIYADELKENTFYAFFGYIDSYKTNVIDDGEAVKKDNSVFDFITNYNEKIVLDNQEPEKEEK</sequence>
<dbReference type="Proteomes" id="UP000011777">
    <property type="component" value="Unassembled WGS sequence"/>
</dbReference>
<keyword evidence="20" id="KW-1185">Reference proteome</keyword>
<comment type="catalytic activity">
    <reaction evidence="10">
        <text>a uridine in tRNA = a pseudouridine in tRNA</text>
        <dbReference type="Rhea" id="RHEA:54572"/>
        <dbReference type="Rhea" id="RHEA-COMP:13339"/>
        <dbReference type="Rhea" id="RHEA-COMP:13934"/>
        <dbReference type="ChEBI" id="CHEBI:65314"/>
        <dbReference type="ChEBI" id="CHEBI:65315"/>
    </reaction>
</comment>
<dbReference type="FunFam" id="3.30.70.580:FF:000002">
    <property type="entry name" value="tRNA pseudouridine synthase"/>
    <property type="match status" value="1"/>
</dbReference>
<dbReference type="InterPro" id="IPR020094">
    <property type="entry name" value="TruA/RsuA/RluB/E/F_N"/>
</dbReference>
<evidence type="ECO:0000256" key="5">
    <source>
        <dbReference type="ARBA" id="ARBA00009375"/>
    </source>
</evidence>
<dbReference type="InterPro" id="IPR020097">
    <property type="entry name" value="PsdUridine_synth_TruA_a/b_dom"/>
</dbReference>
<dbReference type="SUPFAM" id="SSF55120">
    <property type="entry name" value="Pseudouridine synthase"/>
    <property type="match status" value="1"/>
</dbReference>
<feature type="binding site" evidence="16">
    <location>
        <position position="182"/>
    </location>
    <ligand>
        <name>substrate</name>
    </ligand>
</feature>
<evidence type="ECO:0000256" key="2">
    <source>
        <dbReference type="ARBA" id="ARBA00001832"/>
    </source>
</evidence>
<evidence type="ECO:0000313" key="20">
    <source>
        <dbReference type="Proteomes" id="UP000011777"/>
    </source>
</evidence>
<feature type="active site" description="Nucleophile" evidence="15">
    <location>
        <position position="126"/>
    </location>
</feature>
<evidence type="ECO:0000256" key="6">
    <source>
        <dbReference type="ARBA" id="ARBA00022664"/>
    </source>
</evidence>
<evidence type="ECO:0000313" key="19">
    <source>
        <dbReference type="EMBL" id="EMG50315.1"/>
    </source>
</evidence>
<dbReference type="HOGENOM" id="CLU_021971_0_0_1"/>
<keyword evidence="8" id="KW-0413">Isomerase</keyword>
<comment type="similarity">
    <text evidence="5">Belongs to the tRNA pseudouridine synthase TruA family.</text>
</comment>
<keyword evidence="6" id="KW-0507">mRNA processing</keyword>
<keyword evidence="9" id="KW-0539">Nucleus</keyword>
<dbReference type="InterPro" id="IPR020095">
    <property type="entry name" value="PsdUridine_synth_TruA_C"/>
</dbReference>
<dbReference type="GO" id="GO:0003723">
    <property type="term" value="F:RNA binding"/>
    <property type="evidence" value="ECO:0007669"/>
    <property type="project" value="InterPro"/>
</dbReference>
<dbReference type="PANTHER" id="PTHR11142:SF4">
    <property type="entry name" value="PSEUDOURIDYLATE SYNTHASE 1 HOMOLOG"/>
    <property type="match status" value="1"/>
</dbReference>
<feature type="compositionally biased region" description="Polar residues" evidence="17">
    <location>
        <begin position="10"/>
        <end position="21"/>
    </location>
</feature>
<dbReference type="GO" id="GO:0005634">
    <property type="term" value="C:nucleus"/>
    <property type="evidence" value="ECO:0007669"/>
    <property type="project" value="UniProtKB-SubCell"/>
</dbReference>
<dbReference type="PANTHER" id="PTHR11142">
    <property type="entry name" value="PSEUDOURIDYLATE SYNTHASE"/>
    <property type="match status" value="1"/>
</dbReference>
<dbReference type="GO" id="GO:0006397">
    <property type="term" value="P:mRNA processing"/>
    <property type="evidence" value="ECO:0007669"/>
    <property type="project" value="UniProtKB-KW"/>
</dbReference>
<comment type="catalytic activity">
    <reaction evidence="2">
        <text>uridine in snRNA = pseudouridine in snRNA</text>
        <dbReference type="Rhea" id="RHEA:51124"/>
        <dbReference type="Rhea" id="RHEA-COMP:12891"/>
        <dbReference type="Rhea" id="RHEA-COMP:12892"/>
        <dbReference type="ChEBI" id="CHEBI:65314"/>
        <dbReference type="ChEBI" id="CHEBI:65315"/>
    </reaction>
</comment>
<comment type="catalytic activity">
    <reaction evidence="1">
        <text>a uridine in mRNA = a pseudouridine in mRNA</text>
        <dbReference type="Rhea" id="RHEA:56644"/>
        <dbReference type="Rhea" id="RHEA-COMP:14658"/>
        <dbReference type="Rhea" id="RHEA-COMP:14659"/>
        <dbReference type="ChEBI" id="CHEBI:65314"/>
        <dbReference type="ChEBI" id="CHEBI:65315"/>
    </reaction>
</comment>
<dbReference type="AlphaFoldDB" id="M3K4V8"/>
<dbReference type="GO" id="GO:0009982">
    <property type="term" value="F:pseudouridine synthase activity"/>
    <property type="evidence" value="ECO:0007669"/>
    <property type="project" value="InterPro"/>
</dbReference>
<evidence type="ECO:0000256" key="17">
    <source>
        <dbReference type="SAM" id="MobiDB-lite"/>
    </source>
</evidence>
<dbReference type="Gene3D" id="3.30.70.660">
    <property type="entry name" value="Pseudouridine synthase I, catalytic domain, C-terminal subdomain"/>
    <property type="match status" value="1"/>
</dbReference>
<proteinExistence type="inferred from homology"/>
<comment type="subcellular location">
    <subcellularLocation>
        <location evidence="4">Nucleus</location>
    </subcellularLocation>
</comment>
<feature type="compositionally biased region" description="Acidic residues" evidence="17">
    <location>
        <begin position="254"/>
        <end position="268"/>
    </location>
</feature>
<dbReference type="OrthoDB" id="10256309at2759"/>
<dbReference type="OMA" id="NKAFDCR"/>
<reference evidence="19 20" key="1">
    <citation type="submission" date="2013-02" db="EMBL/GenBank/DDBJ databases">
        <title>Genome sequence of Candida maltosa Xu316, a potential industrial strain for xylitol and ethanol production.</title>
        <authorList>
            <person name="Yu J."/>
            <person name="Wang Q."/>
            <person name="Geng X."/>
            <person name="Bao W."/>
            <person name="He P."/>
            <person name="Cai J."/>
        </authorList>
    </citation>
    <scope>NUCLEOTIDE SEQUENCE [LARGE SCALE GENOMIC DNA]</scope>
    <source>
        <strain evidence="20">Xu316</strain>
    </source>
</reference>
<evidence type="ECO:0000256" key="13">
    <source>
        <dbReference type="ARBA" id="ARBA00079072"/>
    </source>
</evidence>
<dbReference type="EMBL" id="AOGT01000304">
    <property type="protein sequence ID" value="EMG50315.1"/>
    <property type="molecule type" value="Genomic_DNA"/>
</dbReference>
<evidence type="ECO:0000256" key="7">
    <source>
        <dbReference type="ARBA" id="ARBA00022694"/>
    </source>
</evidence>
<dbReference type="GO" id="GO:1990481">
    <property type="term" value="P:mRNA pseudouridine synthesis"/>
    <property type="evidence" value="ECO:0007669"/>
    <property type="project" value="TreeGrafter"/>
</dbReference>
<evidence type="ECO:0000256" key="14">
    <source>
        <dbReference type="ARBA" id="ARBA00080858"/>
    </source>
</evidence>
<evidence type="ECO:0000256" key="8">
    <source>
        <dbReference type="ARBA" id="ARBA00023235"/>
    </source>
</evidence>
<feature type="region of interest" description="Disordered" evidence="17">
    <location>
        <begin position="254"/>
        <end position="273"/>
    </location>
</feature>
<name>M3K4V8_CANMX</name>
<evidence type="ECO:0000256" key="1">
    <source>
        <dbReference type="ARBA" id="ARBA00001166"/>
    </source>
</evidence>
<evidence type="ECO:0000259" key="18">
    <source>
        <dbReference type="Pfam" id="PF01416"/>
    </source>
</evidence>
<evidence type="ECO:0000256" key="16">
    <source>
        <dbReference type="PIRSR" id="PIRSR641708-2"/>
    </source>
</evidence>
<dbReference type="Gene3D" id="3.30.70.580">
    <property type="entry name" value="Pseudouridine synthase I, catalytic domain, N-terminal subdomain"/>
    <property type="match status" value="1"/>
</dbReference>
<gene>
    <name evidence="19" type="ORF">G210_4648</name>
</gene>
<organism evidence="19 20">
    <name type="scientific">Candida maltosa (strain Xu316)</name>
    <name type="common">Yeast</name>
    <dbReference type="NCBI Taxonomy" id="1245528"/>
    <lineage>
        <taxon>Eukaryota</taxon>
        <taxon>Fungi</taxon>
        <taxon>Dikarya</taxon>
        <taxon>Ascomycota</taxon>
        <taxon>Saccharomycotina</taxon>
        <taxon>Pichiomycetes</taxon>
        <taxon>Debaryomycetaceae</taxon>
        <taxon>Candida/Lodderomyces clade</taxon>
        <taxon>Candida</taxon>
    </lineage>
</organism>
<accession>M3K4V8</accession>
<dbReference type="CDD" id="cd02568">
    <property type="entry name" value="PseudoU_synth_PUS1_PUS2"/>
    <property type="match status" value="1"/>
</dbReference>
<dbReference type="GO" id="GO:0031120">
    <property type="term" value="P:snRNA pseudouridine synthesis"/>
    <property type="evidence" value="ECO:0007669"/>
    <property type="project" value="UniProtKB-ARBA"/>
</dbReference>
<comment type="caution">
    <text evidence="19">The sequence shown here is derived from an EMBL/GenBank/DDBJ whole genome shotgun (WGS) entry which is preliminary data.</text>
</comment>
<evidence type="ECO:0000256" key="10">
    <source>
        <dbReference type="ARBA" id="ARBA00036943"/>
    </source>
</evidence>
<evidence type="ECO:0000256" key="11">
    <source>
        <dbReference type="ARBA" id="ARBA00053072"/>
    </source>
</evidence>
<dbReference type="InterPro" id="IPR020103">
    <property type="entry name" value="PsdUridine_synth_cat_dom_sf"/>
</dbReference>
<dbReference type="NCBIfam" id="TIGR00071">
    <property type="entry name" value="hisT_truA"/>
    <property type="match status" value="1"/>
</dbReference>
<protein>
    <recommendedName>
        <fullName evidence="12">tRNA pseudouridine synthase 1</fullName>
    </recommendedName>
    <alternativeName>
        <fullName evidence="13">tRNA pseudouridylate synthase 1</fullName>
    </alternativeName>
    <alternativeName>
        <fullName evidence="14">tRNA-uridine isomerase 1</fullName>
    </alternativeName>
</protein>